<dbReference type="OrthoDB" id="6207832at2759"/>
<protein>
    <submittedName>
        <fullName evidence="3">Uncharacterized protein LOC111105473</fullName>
    </submittedName>
</protein>
<evidence type="ECO:0000313" key="3">
    <source>
        <dbReference type="RefSeq" id="XP_022295496.1"/>
    </source>
</evidence>
<keyword evidence="2" id="KW-1185">Reference proteome</keyword>
<evidence type="ECO:0000313" key="2">
    <source>
        <dbReference type="Proteomes" id="UP000694844"/>
    </source>
</evidence>
<dbReference type="RefSeq" id="XP_022295496.1">
    <property type="nucleotide sequence ID" value="XM_022439788.1"/>
</dbReference>
<accession>A0A8B8AWK7</accession>
<sequence>MNDHVDVARTSAAKIQSAIKRTQLVSEQSTVNNACPVGYFSPNCSLPCRYPNYGAGCQLKCVCEIKNCSHITGCQNSSLGVLSCCSTMRTKRNTSAKQEAMKITIWTMVSLSLVFVTIYFKLNTKKTLETANVI</sequence>
<dbReference type="KEGG" id="cvn:111105473"/>
<reference evidence="3" key="1">
    <citation type="submission" date="2025-08" db="UniProtKB">
        <authorList>
            <consortium name="RefSeq"/>
        </authorList>
    </citation>
    <scope>IDENTIFICATION</scope>
    <source>
        <tissue evidence="3">Whole sample</tissue>
    </source>
</reference>
<evidence type="ECO:0000256" key="1">
    <source>
        <dbReference type="SAM" id="Phobius"/>
    </source>
</evidence>
<proteinExistence type="predicted"/>
<keyword evidence="1" id="KW-0812">Transmembrane</keyword>
<dbReference type="GeneID" id="111105473"/>
<dbReference type="AlphaFoldDB" id="A0A8B8AWK7"/>
<name>A0A8B8AWK7_CRAVI</name>
<feature type="transmembrane region" description="Helical" evidence="1">
    <location>
        <begin position="100"/>
        <end position="120"/>
    </location>
</feature>
<organism evidence="2 3">
    <name type="scientific">Crassostrea virginica</name>
    <name type="common">Eastern oyster</name>
    <dbReference type="NCBI Taxonomy" id="6565"/>
    <lineage>
        <taxon>Eukaryota</taxon>
        <taxon>Metazoa</taxon>
        <taxon>Spiralia</taxon>
        <taxon>Lophotrochozoa</taxon>
        <taxon>Mollusca</taxon>
        <taxon>Bivalvia</taxon>
        <taxon>Autobranchia</taxon>
        <taxon>Pteriomorphia</taxon>
        <taxon>Ostreida</taxon>
        <taxon>Ostreoidea</taxon>
        <taxon>Ostreidae</taxon>
        <taxon>Crassostrea</taxon>
    </lineage>
</organism>
<keyword evidence="1" id="KW-0472">Membrane</keyword>
<dbReference type="Proteomes" id="UP000694844">
    <property type="component" value="Chromosome 7"/>
</dbReference>
<dbReference type="Gene3D" id="2.170.300.10">
    <property type="entry name" value="Tie2 ligand-binding domain superfamily"/>
    <property type="match status" value="1"/>
</dbReference>
<gene>
    <name evidence="3" type="primary">LOC111105473</name>
</gene>
<keyword evidence="1" id="KW-1133">Transmembrane helix</keyword>